<organism evidence="1 2">
    <name type="scientific">Sphingobacterium yanglingense</name>
    <dbReference type="NCBI Taxonomy" id="1437280"/>
    <lineage>
        <taxon>Bacteria</taxon>
        <taxon>Pseudomonadati</taxon>
        <taxon>Bacteroidota</taxon>
        <taxon>Sphingobacteriia</taxon>
        <taxon>Sphingobacteriales</taxon>
        <taxon>Sphingobacteriaceae</taxon>
        <taxon>Sphingobacterium</taxon>
    </lineage>
</organism>
<name>A0A4R6WIR4_9SPHI</name>
<evidence type="ECO:0000313" key="2">
    <source>
        <dbReference type="Proteomes" id="UP000295292"/>
    </source>
</evidence>
<sequence length="58" mass="6970">MSRPTLFSIHYYYFSNMFGAYKYSSQIRLRKLSVIIPPNKMVVPWKNITLQLIKDQSR</sequence>
<gene>
    <name evidence="1" type="ORF">CLV99_1637</name>
</gene>
<keyword evidence="2" id="KW-1185">Reference proteome</keyword>
<evidence type="ECO:0000313" key="1">
    <source>
        <dbReference type="EMBL" id="TDQ80180.1"/>
    </source>
</evidence>
<dbReference type="EMBL" id="SNYV01000011">
    <property type="protein sequence ID" value="TDQ80180.1"/>
    <property type="molecule type" value="Genomic_DNA"/>
</dbReference>
<protein>
    <submittedName>
        <fullName evidence="1">Uncharacterized protein</fullName>
    </submittedName>
</protein>
<proteinExistence type="predicted"/>
<dbReference type="Proteomes" id="UP000295292">
    <property type="component" value="Unassembled WGS sequence"/>
</dbReference>
<accession>A0A4R6WIR4</accession>
<comment type="caution">
    <text evidence="1">The sequence shown here is derived from an EMBL/GenBank/DDBJ whole genome shotgun (WGS) entry which is preliminary data.</text>
</comment>
<reference evidence="1 2" key="1">
    <citation type="submission" date="2019-03" db="EMBL/GenBank/DDBJ databases">
        <title>Genomic Encyclopedia of Archaeal and Bacterial Type Strains, Phase II (KMG-II): from individual species to whole genera.</title>
        <authorList>
            <person name="Goeker M."/>
        </authorList>
    </citation>
    <scope>NUCLEOTIDE SEQUENCE [LARGE SCALE GENOMIC DNA]</scope>
    <source>
        <strain evidence="1 2">DSM 28353</strain>
    </source>
</reference>
<dbReference type="AlphaFoldDB" id="A0A4R6WIR4"/>